<dbReference type="OrthoDB" id="5770817at2"/>
<protein>
    <submittedName>
        <fullName evidence="1">Uncharacterized protein</fullName>
    </submittedName>
</protein>
<evidence type="ECO:0000313" key="1">
    <source>
        <dbReference type="EMBL" id="REE86161.1"/>
    </source>
</evidence>
<dbReference type="RefSeq" id="WP_116189182.1">
    <property type="nucleotide sequence ID" value="NZ_QTTN01000011.1"/>
</dbReference>
<gene>
    <name evidence="1" type="ORF">A8990_11158</name>
</gene>
<accession>A0A3D9S1H6</accession>
<dbReference type="EMBL" id="QTTN01000011">
    <property type="protein sequence ID" value="REE86161.1"/>
    <property type="molecule type" value="Genomic_DNA"/>
</dbReference>
<reference evidence="1 2" key="1">
    <citation type="submission" date="2018-08" db="EMBL/GenBank/DDBJ databases">
        <title>Genomic Encyclopedia of Type Strains, Phase III (KMG-III): the genomes of soil and plant-associated and newly described type strains.</title>
        <authorList>
            <person name="Whitman W."/>
        </authorList>
    </citation>
    <scope>NUCLEOTIDE SEQUENCE [LARGE SCALE GENOMIC DNA]</scope>
    <source>
        <strain evidence="1 2">CGMCC 1.10966</strain>
    </source>
</reference>
<dbReference type="Proteomes" id="UP000256304">
    <property type="component" value="Unassembled WGS sequence"/>
</dbReference>
<proteinExistence type="predicted"/>
<evidence type="ECO:0000313" key="2">
    <source>
        <dbReference type="Proteomes" id="UP000256304"/>
    </source>
</evidence>
<sequence length="82" mass="9720">MKWQQVRELFPDQFVLISILDYREYDDKKLITEVAPIRAVPDEKTTKEFFSADPGSIVYHTANKDCVIHLRKDPLLRVRRES</sequence>
<keyword evidence="2" id="KW-1185">Reference proteome</keyword>
<comment type="caution">
    <text evidence="1">The sequence shown here is derived from an EMBL/GenBank/DDBJ whole genome shotgun (WGS) entry which is preliminary data.</text>
</comment>
<organism evidence="1 2">
    <name type="scientific">Paenibacillus taihuensis</name>
    <dbReference type="NCBI Taxonomy" id="1156355"/>
    <lineage>
        <taxon>Bacteria</taxon>
        <taxon>Bacillati</taxon>
        <taxon>Bacillota</taxon>
        <taxon>Bacilli</taxon>
        <taxon>Bacillales</taxon>
        <taxon>Paenibacillaceae</taxon>
        <taxon>Paenibacillus</taxon>
    </lineage>
</organism>
<name>A0A3D9S1H6_9BACL</name>
<dbReference type="AlphaFoldDB" id="A0A3D9S1H6"/>